<dbReference type="PANTHER" id="PTHR21198">
    <property type="entry name" value="GLUTAMATE RACEMASE"/>
    <property type="match status" value="1"/>
</dbReference>
<dbReference type="InterPro" id="IPR004380">
    <property type="entry name" value="Asp_race"/>
</dbReference>
<dbReference type="RefSeq" id="WP_343840115.1">
    <property type="nucleotide sequence ID" value="NZ_BAAADO010000003.1"/>
</dbReference>
<dbReference type="Gene3D" id="3.40.50.1860">
    <property type="match status" value="2"/>
</dbReference>
<dbReference type="NCBIfam" id="TIGR00035">
    <property type="entry name" value="asp_race"/>
    <property type="match status" value="1"/>
</dbReference>
<evidence type="ECO:0000256" key="2">
    <source>
        <dbReference type="ARBA" id="ARBA00023235"/>
    </source>
</evidence>
<proteinExistence type="inferred from homology"/>
<accession>A0ABN1B9G8</accession>
<reference evidence="3 4" key="1">
    <citation type="journal article" date="2019" name="Int. J. Syst. Evol. Microbiol.">
        <title>The Global Catalogue of Microorganisms (GCM) 10K type strain sequencing project: providing services to taxonomists for standard genome sequencing and annotation.</title>
        <authorList>
            <consortium name="The Broad Institute Genomics Platform"/>
            <consortium name="The Broad Institute Genome Sequencing Center for Infectious Disease"/>
            <person name="Wu L."/>
            <person name="Ma J."/>
        </authorList>
    </citation>
    <scope>NUCLEOTIDE SEQUENCE [LARGE SCALE GENOMIC DNA]</scope>
    <source>
        <strain evidence="3 4">JCM 12389</strain>
    </source>
</reference>
<sequence length="231" mass="26313">MKKLGLIGGLGPESTVEYYQKIISKYQERVGTKEDLPEFLINSINMYKVFELIDSNQINGLTDYLTDAVKKLEQIGADYAAISANTPHIVFDQVQERVQIPMISIVEETYQAVQEKGLQRIGLLGTKFTMEHDFFKTPFSENDKTIVVPTASEQSYIHEKIVKELENGIVNEQTKADYIDIINRMIDEKNVEGIILGCTELPMILKDDDLDILLFNTTEIHISKIVETMFN</sequence>
<dbReference type="PROSITE" id="PS00924">
    <property type="entry name" value="ASP_GLU_RACEMASE_2"/>
    <property type="match status" value="1"/>
</dbReference>
<gene>
    <name evidence="3" type="ORF">GCM10008986_19190</name>
</gene>
<name>A0ABN1B9G8_9BACI</name>
<evidence type="ECO:0000313" key="3">
    <source>
        <dbReference type="EMBL" id="GAA0492932.1"/>
    </source>
</evidence>
<dbReference type="Pfam" id="PF01177">
    <property type="entry name" value="Asp_Glu_race"/>
    <property type="match status" value="1"/>
</dbReference>
<dbReference type="SUPFAM" id="SSF53681">
    <property type="entry name" value="Aspartate/glutamate racemase"/>
    <property type="match status" value="2"/>
</dbReference>
<dbReference type="InterPro" id="IPR001920">
    <property type="entry name" value="Asp/Glu_race"/>
</dbReference>
<keyword evidence="4" id="KW-1185">Reference proteome</keyword>
<dbReference type="Proteomes" id="UP001500880">
    <property type="component" value="Unassembled WGS sequence"/>
</dbReference>
<comment type="similarity">
    <text evidence="1">Belongs to the aspartate/glutamate racemases family.</text>
</comment>
<comment type="caution">
    <text evidence="3">The sequence shown here is derived from an EMBL/GenBank/DDBJ whole genome shotgun (WGS) entry which is preliminary data.</text>
</comment>
<protein>
    <submittedName>
        <fullName evidence="3">Aspartate/glutamate racemase family protein</fullName>
    </submittedName>
</protein>
<evidence type="ECO:0000313" key="4">
    <source>
        <dbReference type="Proteomes" id="UP001500880"/>
    </source>
</evidence>
<dbReference type="PANTHER" id="PTHR21198:SF7">
    <property type="entry name" value="ASPARTATE-GLUTAMATE RACEMASE FAMILY"/>
    <property type="match status" value="1"/>
</dbReference>
<dbReference type="InterPro" id="IPR015942">
    <property type="entry name" value="Asp/Glu/hydantoin_racemase"/>
</dbReference>
<dbReference type="InterPro" id="IPR033134">
    <property type="entry name" value="Asp/Glu_racemase_AS_2"/>
</dbReference>
<keyword evidence="2" id="KW-0413">Isomerase</keyword>
<evidence type="ECO:0000256" key="1">
    <source>
        <dbReference type="ARBA" id="ARBA00007847"/>
    </source>
</evidence>
<dbReference type="EMBL" id="BAAADO010000003">
    <property type="protein sequence ID" value="GAA0492932.1"/>
    <property type="molecule type" value="Genomic_DNA"/>
</dbReference>
<organism evidence="3 4">
    <name type="scientific">Salinibacillus aidingensis</name>
    <dbReference type="NCBI Taxonomy" id="237684"/>
    <lineage>
        <taxon>Bacteria</taxon>
        <taxon>Bacillati</taxon>
        <taxon>Bacillota</taxon>
        <taxon>Bacilli</taxon>
        <taxon>Bacillales</taxon>
        <taxon>Bacillaceae</taxon>
        <taxon>Salinibacillus</taxon>
    </lineage>
</organism>